<keyword evidence="8" id="KW-0675">Receptor</keyword>
<dbReference type="OrthoDB" id="10044919at2759"/>
<dbReference type="Proteomes" id="UP000821853">
    <property type="component" value="Chromosome 9"/>
</dbReference>
<keyword evidence="5 10" id="KW-1133">Transmembrane helix</keyword>
<evidence type="ECO:0000256" key="1">
    <source>
        <dbReference type="ARBA" id="ARBA00004651"/>
    </source>
</evidence>
<comment type="caution">
    <text evidence="12">The sequence shown here is derived from an EMBL/GenBank/DDBJ whole genome shotgun (WGS) entry which is preliminary data.</text>
</comment>
<dbReference type="Gene3D" id="1.20.1070.10">
    <property type="entry name" value="Rhodopsin 7-helix transmembrane proteins"/>
    <property type="match status" value="1"/>
</dbReference>
<dbReference type="AlphaFoldDB" id="A0A9J6H577"/>
<dbReference type="VEuPathDB" id="VectorBase:HLOH_046509"/>
<reference evidence="12 13" key="1">
    <citation type="journal article" date="2020" name="Cell">
        <title>Large-Scale Comparative Analyses of Tick Genomes Elucidate Their Genetic Diversity and Vector Capacities.</title>
        <authorList>
            <consortium name="Tick Genome and Microbiome Consortium (TIGMIC)"/>
            <person name="Jia N."/>
            <person name="Wang J."/>
            <person name="Shi W."/>
            <person name="Du L."/>
            <person name="Sun Y."/>
            <person name="Zhan W."/>
            <person name="Jiang J.F."/>
            <person name="Wang Q."/>
            <person name="Zhang B."/>
            <person name="Ji P."/>
            <person name="Bell-Sakyi L."/>
            <person name="Cui X.M."/>
            <person name="Yuan T.T."/>
            <person name="Jiang B.G."/>
            <person name="Yang W.F."/>
            <person name="Lam T.T."/>
            <person name="Chang Q.C."/>
            <person name="Ding S.J."/>
            <person name="Wang X.J."/>
            <person name="Zhu J.G."/>
            <person name="Ruan X.D."/>
            <person name="Zhao L."/>
            <person name="Wei J.T."/>
            <person name="Ye R.Z."/>
            <person name="Que T.C."/>
            <person name="Du C.H."/>
            <person name="Zhou Y.H."/>
            <person name="Cheng J.X."/>
            <person name="Dai P.F."/>
            <person name="Guo W.B."/>
            <person name="Han X.H."/>
            <person name="Huang E.J."/>
            <person name="Li L.F."/>
            <person name="Wei W."/>
            <person name="Gao Y.C."/>
            <person name="Liu J.Z."/>
            <person name="Shao H.Z."/>
            <person name="Wang X."/>
            <person name="Wang C.C."/>
            <person name="Yang T.C."/>
            <person name="Huo Q.B."/>
            <person name="Li W."/>
            <person name="Chen H.Y."/>
            <person name="Chen S.E."/>
            <person name="Zhou L.G."/>
            <person name="Ni X.B."/>
            <person name="Tian J.H."/>
            <person name="Sheng Y."/>
            <person name="Liu T."/>
            <person name="Pan Y.S."/>
            <person name="Xia L.Y."/>
            <person name="Li J."/>
            <person name="Zhao F."/>
            <person name="Cao W.C."/>
        </authorList>
    </citation>
    <scope>NUCLEOTIDE SEQUENCE [LARGE SCALE GENOMIC DNA]</scope>
    <source>
        <strain evidence="12">HaeL-2018</strain>
    </source>
</reference>
<organism evidence="12 13">
    <name type="scientific">Haemaphysalis longicornis</name>
    <name type="common">Bush tick</name>
    <dbReference type="NCBI Taxonomy" id="44386"/>
    <lineage>
        <taxon>Eukaryota</taxon>
        <taxon>Metazoa</taxon>
        <taxon>Ecdysozoa</taxon>
        <taxon>Arthropoda</taxon>
        <taxon>Chelicerata</taxon>
        <taxon>Arachnida</taxon>
        <taxon>Acari</taxon>
        <taxon>Parasitiformes</taxon>
        <taxon>Ixodida</taxon>
        <taxon>Ixodoidea</taxon>
        <taxon>Ixodidae</taxon>
        <taxon>Haemaphysalinae</taxon>
        <taxon>Haemaphysalis</taxon>
    </lineage>
</organism>
<accession>A0A9J6H577</accession>
<comment type="subcellular location">
    <subcellularLocation>
        <location evidence="1">Cell membrane</location>
        <topology evidence="1">Multi-pass membrane protein</topology>
    </subcellularLocation>
</comment>
<dbReference type="EMBL" id="JABSTR010000011">
    <property type="protein sequence ID" value="KAH9381935.1"/>
    <property type="molecule type" value="Genomic_DNA"/>
</dbReference>
<evidence type="ECO:0000256" key="5">
    <source>
        <dbReference type="ARBA" id="ARBA00022989"/>
    </source>
</evidence>
<evidence type="ECO:0000256" key="8">
    <source>
        <dbReference type="ARBA" id="ARBA00023170"/>
    </source>
</evidence>
<feature type="transmembrane region" description="Helical" evidence="10">
    <location>
        <begin position="30"/>
        <end position="53"/>
    </location>
</feature>
<keyword evidence="9" id="KW-0807">Transducer</keyword>
<name>A0A9J6H577_HAELO</name>
<gene>
    <name evidence="12" type="ORF">HPB48_009290</name>
</gene>
<dbReference type="OMA" id="WHCEAVQ"/>
<evidence type="ECO:0000256" key="2">
    <source>
        <dbReference type="ARBA" id="ARBA00010663"/>
    </source>
</evidence>
<evidence type="ECO:0000256" key="3">
    <source>
        <dbReference type="ARBA" id="ARBA00022475"/>
    </source>
</evidence>
<dbReference type="InterPro" id="IPR017452">
    <property type="entry name" value="GPCR_Rhodpsn_7TM"/>
</dbReference>
<dbReference type="PROSITE" id="PS50262">
    <property type="entry name" value="G_PROTEIN_RECEP_F1_2"/>
    <property type="match status" value="1"/>
</dbReference>
<comment type="similarity">
    <text evidence="2">Belongs to the G-protein coupled receptor 1 family.</text>
</comment>
<proteinExistence type="inferred from homology"/>
<dbReference type="GO" id="GO:0004930">
    <property type="term" value="F:G protein-coupled receptor activity"/>
    <property type="evidence" value="ECO:0007669"/>
    <property type="project" value="UniProtKB-KW"/>
</dbReference>
<evidence type="ECO:0000256" key="7">
    <source>
        <dbReference type="ARBA" id="ARBA00023136"/>
    </source>
</evidence>
<keyword evidence="3" id="KW-1003">Cell membrane</keyword>
<dbReference type="Pfam" id="PF00001">
    <property type="entry name" value="7tm_1"/>
    <property type="match status" value="1"/>
</dbReference>
<dbReference type="SUPFAM" id="SSF81321">
    <property type="entry name" value="Family A G protein-coupled receptor-like"/>
    <property type="match status" value="1"/>
</dbReference>
<feature type="domain" description="G-protein coupled receptors family 1 profile" evidence="11">
    <location>
        <begin position="45"/>
        <end position="126"/>
    </location>
</feature>
<evidence type="ECO:0000256" key="6">
    <source>
        <dbReference type="ARBA" id="ARBA00023040"/>
    </source>
</evidence>
<evidence type="ECO:0000256" key="9">
    <source>
        <dbReference type="ARBA" id="ARBA00023224"/>
    </source>
</evidence>
<protein>
    <recommendedName>
        <fullName evidence="11">G-protein coupled receptors family 1 profile domain-containing protein</fullName>
    </recommendedName>
</protein>
<evidence type="ECO:0000259" key="11">
    <source>
        <dbReference type="PROSITE" id="PS50262"/>
    </source>
</evidence>
<feature type="transmembrane region" description="Helical" evidence="10">
    <location>
        <begin position="104"/>
        <end position="124"/>
    </location>
</feature>
<evidence type="ECO:0000313" key="12">
    <source>
        <dbReference type="EMBL" id="KAH9381935.1"/>
    </source>
</evidence>
<feature type="transmembrane region" description="Helical" evidence="10">
    <location>
        <begin position="65"/>
        <end position="84"/>
    </location>
</feature>
<dbReference type="PRINTS" id="PR00237">
    <property type="entry name" value="GPCRRHODOPSN"/>
</dbReference>
<keyword evidence="4 10" id="KW-0812">Transmembrane</keyword>
<dbReference type="PANTHER" id="PTHR24228">
    <property type="entry name" value="B2 BRADYKININ RECEPTOR/ANGIOTENSIN II RECEPTOR"/>
    <property type="match status" value="1"/>
</dbReference>
<evidence type="ECO:0000256" key="10">
    <source>
        <dbReference type="SAM" id="Phobius"/>
    </source>
</evidence>
<sequence>MQDRNTTNNDSPWWHCEAVQTAYPPHLSYFAGYCCMLFMLLGVPGNTLTLLALRRNRKLRSPTTAFVLSLCCADLLFCMVNLPLTATRYFRRCWMFGDTSCAVFGFFFYGNVATSVLSMTGITVTR</sequence>
<evidence type="ECO:0000313" key="13">
    <source>
        <dbReference type="Proteomes" id="UP000821853"/>
    </source>
</evidence>
<keyword evidence="6" id="KW-0297">G-protein coupled receptor</keyword>
<evidence type="ECO:0000256" key="4">
    <source>
        <dbReference type="ARBA" id="ARBA00022692"/>
    </source>
</evidence>
<dbReference type="GO" id="GO:0005886">
    <property type="term" value="C:plasma membrane"/>
    <property type="evidence" value="ECO:0007669"/>
    <property type="project" value="UniProtKB-SubCell"/>
</dbReference>
<dbReference type="PANTHER" id="PTHR24228:SF71">
    <property type="entry name" value="PROTEIN TRAPPED IN ENDODERM-1"/>
    <property type="match status" value="1"/>
</dbReference>
<keyword evidence="7 10" id="KW-0472">Membrane</keyword>
<dbReference type="InterPro" id="IPR000276">
    <property type="entry name" value="GPCR_Rhodpsn"/>
</dbReference>
<keyword evidence="13" id="KW-1185">Reference proteome</keyword>